<dbReference type="InterPro" id="IPR050452">
    <property type="entry name" value="Metacaspase"/>
</dbReference>
<dbReference type="Gene3D" id="3.40.50.1460">
    <property type="match status" value="1"/>
</dbReference>
<dbReference type="GO" id="GO:0006508">
    <property type="term" value="P:proteolysis"/>
    <property type="evidence" value="ECO:0007669"/>
    <property type="project" value="InterPro"/>
</dbReference>
<protein>
    <recommendedName>
        <fullName evidence="3">Peptidase C14 caspase domain-containing protein</fullName>
    </recommendedName>
</protein>
<sequence>MEEPSQEMHNSPNSTPAPSLQVEEPSQELYNAPDSPCLGHLNWKNFHALLIGIDEYPPELRPLGGAVRDMENMKKFLVAAFDVPEGSNLDIRQLKNKDATRANIISEIRKLKTSGLVKMNDAILIFYAGHGATMPPPEGWPGHSATPPAEGWPEAAEIQCIVASDVKISQENRKYFANGVVLDRTLAALLHDLADSKGNNITVILDCCHSGSGTRDALEPEIVRGVEFKDPEGTRITVQKDYDQETWDKFIDSGRGSVIDHKYRHAGLSSHVLLAACGSKEKASDGYSFTQALLDYLGTASLEALSYVVLMRNIDPKNRLKLQHPICEGNGKNSIFFDVKEINVGRPTYDVIKENGRLILCAGEILGIIPNTEFAVYTSKVFTINSTLLGNFIVDSVGTTTSSLKCTPAEFELIEHDSAVASPTTPSQNKFSVHVADGSICSCVEVAIAKENPEDRCGRPQLNTDGPSNNLDLILGLSGGEVNFFYPPLSKVGTLGLERLHFTFPPDPTLICRVLRSAAHFFMYLNHRPQNSILRSGVEVHLCELEETNGYQIMGGKIRREMQSKRRLNPNELLRYEVEAAKAGASLDTVPAYGIEIINKNKDVDLFVWAFFFDCSTLEIRQYYEPPVVAGKTMVDPTLPSRKNNLEPLPIALNFRNGGGQLLRLQLYDQQLLDVGFLQIFLSTKYLGGGLSSIAQAPPLIHIDGSWAGFRKIRLYEGPTKQFERGHSDIWDVITIPLVQRATGEHQPKDNPVATNLYDQYSHS</sequence>
<feature type="domain" description="Peptidase C14 caspase" evidence="3">
    <location>
        <begin position="47"/>
        <end position="305"/>
    </location>
</feature>
<evidence type="ECO:0000313" key="5">
    <source>
        <dbReference type="Proteomes" id="UP000283269"/>
    </source>
</evidence>
<evidence type="ECO:0000259" key="3">
    <source>
        <dbReference type="Pfam" id="PF00656"/>
    </source>
</evidence>
<dbReference type="AlphaFoldDB" id="A0A409XKM4"/>
<feature type="compositionally biased region" description="Polar residues" evidence="2">
    <location>
        <begin position="7"/>
        <end position="18"/>
    </location>
</feature>
<comment type="similarity">
    <text evidence="1">Belongs to the peptidase C14B family.</text>
</comment>
<dbReference type="GO" id="GO:0004197">
    <property type="term" value="F:cysteine-type endopeptidase activity"/>
    <property type="evidence" value="ECO:0007669"/>
    <property type="project" value="InterPro"/>
</dbReference>
<dbReference type="GO" id="GO:0005737">
    <property type="term" value="C:cytoplasm"/>
    <property type="evidence" value="ECO:0007669"/>
    <property type="project" value="TreeGrafter"/>
</dbReference>
<reference evidence="4 5" key="1">
    <citation type="journal article" date="2018" name="Evol. Lett.">
        <title>Horizontal gene cluster transfer increased hallucinogenic mushroom diversity.</title>
        <authorList>
            <person name="Reynolds H.T."/>
            <person name="Vijayakumar V."/>
            <person name="Gluck-Thaler E."/>
            <person name="Korotkin H.B."/>
            <person name="Matheny P.B."/>
            <person name="Slot J.C."/>
        </authorList>
    </citation>
    <scope>NUCLEOTIDE SEQUENCE [LARGE SCALE GENOMIC DNA]</scope>
    <source>
        <strain evidence="4 5">2631</strain>
    </source>
</reference>
<gene>
    <name evidence="4" type="ORF">CVT25_006383</name>
</gene>
<feature type="region of interest" description="Disordered" evidence="2">
    <location>
        <begin position="1"/>
        <end position="33"/>
    </location>
</feature>
<dbReference type="PANTHER" id="PTHR48104">
    <property type="entry name" value="METACASPASE-4"/>
    <property type="match status" value="1"/>
</dbReference>
<name>A0A409XKM4_PSICY</name>
<evidence type="ECO:0000313" key="4">
    <source>
        <dbReference type="EMBL" id="PPQ91266.1"/>
    </source>
</evidence>
<evidence type="ECO:0000256" key="1">
    <source>
        <dbReference type="ARBA" id="ARBA00009005"/>
    </source>
</evidence>
<dbReference type="InterPro" id="IPR011600">
    <property type="entry name" value="Pept_C14_caspase"/>
</dbReference>
<keyword evidence="5" id="KW-1185">Reference proteome</keyword>
<dbReference type="Pfam" id="PF00656">
    <property type="entry name" value="Peptidase_C14"/>
    <property type="match status" value="1"/>
</dbReference>
<dbReference type="Proteomes" id="UP000283269">
    <property type="component" value="Unassembled WGS sequence"/>
</dbReference>
<dbReference type="EMBL" id="NHYD01001404">
    <property type="protein sequence ID" value="PPQ91266.1"/>
    <property type="molecule type" value="Genomic_DNA"/>
</dbReference>
<dbReference type="PANTHER" id="PTHR48104:SF30">
    <property type="entry name" value="METACASPASE-1"/>
    <property type="match status" value="1"/>
</dbReference>
<organism evidence="4 5">
    <name type="scientific">Psilocybe cyanescens</name>
    <dbReference type="NCBI Taxonomy" id="93625"/>
    <lineage>
        <taxon>Eukaryota</taxon>
        <taxon>Fungi</taxon>
        <taxon>Dikarya</taxon>
        <taxon>Basidiomycota</taxon>
        <taxon>Agaricomycotina</taxon>
        <taxon>Agaricomycetes</taxon>
        <taxon>Agaricomycetidae</taxon>
        <taxon>Agaricales</taxon>
        <taxon>Agaricineae</taxon>
        <taxon>Strophariaceae</taxon>
        <taxon>Psilocybe</taxon>
    </lineage>
</organism>
<comment type="caution">
    <text evidence="4">The sequence shown here is derived from an EMBL/GenBank/DDBJ whole genome shotgun (WGS) entry which is preliminary data.</text>
</comment>
<evidence type="ECO:0000256" key="2">
    <source>
        <dbReference type="SAM" id="MobiDB-lite"/>
    </source>
</evidence>
<proteinExistence type="inferred from homology"/>
<dbReference type="OrthoDB" id="3223806at2759"/>
<dbReference type="InParanoid" id="A0A409XKM4"/>
<accession>A0A409XKM4</accession>